<evidence type="ECO:0008006" key="4">
    <source>
        <dbReference type="Google" id="ProtNLM"/>
    </source>
</evidence>
<name>A0A937VYK2_UNCTE</name>
<keyword evidence="1" id="KW-0472">Membrane</keyword>
<dbReference type="Proteomes" id="UP000712673">
    <property type="component" value="Unassembled WGS sequence"/>
</dbReference>
<dbReference type="EMBL" id="VGLS01000158">
    <property type="protein sequence ID" value="MBM3223534.1"/>
    <property type="molecule type" value="Genomic_DNA"/>
</dbReference>
<gene>
    <name evidence="2" type="ORF">FJZ47_07015</name>
</gene>
<keyword evidence="1" id="KW-0812">Transmembrane</keyword>
<evidence type="ECO:0000313" key="2">
    <source>
        <dbReference type="EMBL" id="MBM3223534.1"/>
    </source>
</evidence>
<reference evidence="2" key="1">
    <citation type="submission" date="2019-03" db="EMBL/GenBank/DDBJ databases">
        <title>Lake Tanganyika Metagenome-Assembled Genomes (MAGs).</title>
        <authorList>
            <person name="Tran P."/>
        </authorList>
    </citation>
    <scope>NUCLEOTIDE SEQUENCE</scope>
    <source>
        <strain evidence="2">K_DeepCast_65m_m2_066</strain>
    </source>
</reference>
<organism evidence="2 3">
    <name type="scientific">Tectimicrobiota bacterium</name>
    <dbReference type="NCBI Taxonomy" id="2528274"/>
    <lineage>
        <taxon>Bacteria</taxon>
        <taxon>Pseudomonadati</taxon>
        <taxon>Nitrospinota/Tectimicrobiota group</taxon>
        <taxon>Candidatus Tectimicrobiota</taxon>
    </lineage>
</organism>
<keyword evidence="1" id="KW-1133">Transmembrane helix</keyword>
<comment type="caution">
    <text evidence="2">The sequence shown here is derived from an EMBL/GenBank/DDBJ whole genome shotgun (WGS) entry which is preliminary data.</text>
</comment>
<protein>
    <recommendedName>
        <fullName evidence="4">Transmembrane protein</fullName>
    </recommendedName>
</protein>
<evidence type="ECO:0000313" key="3">
    <source>
        <dbReference type="Proteomes" id="UP000712673"/>
    </source>
</evidence>
<feature type="transmembrane region" description="Helical" evidence="1">
    <location>
        <begin position="95"/>
        <end position="114"/>
    </location>
</feature>
<accession>A0A937VYK2</accession>
<sequence>MGQDTTSALAELARFTTWEALLAARSHEGCAEGKMTFEAFAVALGQAVRGLENELKAADLARYDVAANAVMVGGQEWRKCLEQQRKTYLKKGDRFIFWLVGVGVICSCLPALFLPNKV</sequence>
<proteinExistence type="predicted"/>
<dbReference type="AlphaFoldDB" id="A0A937VYK2"/>
<evidence type="ECO:0000256" key="1">
    <source>
        <dbReference type="SAM" id="Phobius"/>
    </source>
</evidence>